<gene>
    <name evidence="5" type="ORF">FNK824_LOCUS2117</name>
    <name evidence="4" type="ORF">OTI717_LOCUS3390</name>
</gene>
<evidence type="ECO:0000259" key="3">
    <source>
        <dbReference type="PROSITE" id="PS50157"/>
    </source>
</evidence>
<reference evidence="4" key="1">
    <citation type="submission" date="2021-02" db="EMBL/GenBank/DDBJ databases">
        <authorList>
            <person name="Nowell W R."/>
        </authorList>
    </citation>
    <scope>NUCLEOTIDE SEQUENCE</scope>
</reference>
<evidence type="ECO:0000313" key="6">
    <source>
        <dbReference type="Proteomes" id="UP000663823"/>
    </source>
</evidence>
<keyword evidence="1" id="KW-0863">Zinc-finger</keyword>
<accession>A0A818J2F0</accession>
<dbReference type="EMBL" id="CAJOAX010000182">
    <property type="protein sequence ID" value="CAF3532536.1"/>
    <property type="molecule type" value="Genomic_DNA"/>
</dbReference>
<evidence type="ECO:0000313" key="4">
    <source>
        <dbReference type="EMBL" id="CAF3532536.1"/>
    </source>
</evidence>
<organism evidence="4 6">
    <name type="scientific">Rotaria sordida</name>
    <dbReference type="NCBI Taxonomy" id="392033"/>
    <lineage>
        <taxon>Eukaryota</taxon>
        <taxon>Metazoa</taxon>
        <taxon>Spiralia</taxon>
        <taxon>Gnathifera</taxon>
        <taxon>Rotifera</taxon>
        <taxon>Eurotatoria</taxon>
        <taxon>Bdelloidea</taxon>
        <taxon>Philodinida</taxon>
        <taxon>Philodinidae</taxon>
        <taxon>Rotaria</taxon>
    </lineage>
</organism>
<sequence>MGTLHTKPSRNISNPQRIKPTVDSSSYVLGKNRPILAEKNFKQLNNNYFDYNQLNFIPDSKRLWDSPLTVRLPKTTSVLQKSSTISDLPVSSQQQLEYLDNSSNMLNQRKYKCDQCGIIFPSDEGLFKHKTRFCIGVKDSGIGRKPIYSDDEDIDETSSYEDYNYTKKPTVKKVIQHQTPTKKKTQEINEWKLQRSMLESVGDIEDQILINTQKSQKFLGYLKKQDDIYNEVLVEYERIQKQEQDVLRRMYNLQIESTPVNDFNNTFKQTIQLTDSQNDRFEELQRRNNHLEQERRIIQQKLEELISTNYQPTRMSNYDPYRVLREMKEQQELNEKALDFLRGRLIYTNGSLSTISNISPLPYATSRIRRAVGDNVRNSRNDYLQAGGHDASVITRYSDLEYTLGAYEEYPWTIDYPEPLRQSQYQPESRIDPINEGLKLVHDQNERLQNELHDMSKKFDTLSARTKQLELSMSTNDIPSSIDNYERYLSSKTTSYRQPARETNNDQIDEQKSLNTFGKRITPRASPALSIATSNISKLRNPLAPQSYDPVGGFVIFFDFITNLPLTIQKCRLITSIHHPKSGIGEPSELEPIKCEQYIDERTNERMNIAFIATKQPVPGCPPQQALTVVIEIQTSTKKQASIEELQTTAWTKLALFDNKNRLFSGRWKVPLKTVPILQDESLAITSRAPTYGHAELYYRLINSKDVDDQSDAPLSLKYRNHYAYPLQIEARYSSAVEPYFIGIYRN</sequence>
<dbReference type="Proteomes" id="UP000663823">
    <property type="component" value="Unassembled WGS sequence"/>
</dbReference>
<dbReference type="InterPro" id="IPR038800">
    <property type="entry name" value="CCDC17"/>
</dbReference>
<feature type="domain" description="C2H2-type" evidence="3">
    <location>
        <begin position="111"/>
        <end position="146"/>
    </location>
</feature>
<feature type="coiled-coil region" evidence="2">
    <location>
        <begin position="438"/>
        <end position="465"/>
    </location>
</feature>
<evidence type="ECO:0000256" key="2">
    <source>
        <dbReference type="SAM" id="Coils"/>
    </source>
</evidence>
<keyword evidence="1" id="KW-0479">Metal-binding</keyword>
<dbReference type="PANTHER" id="PTHR33820">
    <property type="entry name" value="COILED-COIL DOMAIN-CONTAINING PROTEIN 17"/>
    <property type="match status" value="1"/>
</dbReference>
<comment type="caution">
    <text evidence="4">The sequence shown here is derived from an EMBL/GenBank/DDBJ whole genome shotgun (WGS) entry which is preliminary data.</text>
</comment>
<dbReference type="Proteomes" id="UP000663874">
    <property type="component" value="Unassembled WGS sequence"/>
</dbReference>
<dbReference type="EMBL" id="CAJOBE010000123">
    <property type="protein sequence ID" value="CAF3574560.1"/>
    <property type="molecule type" value="Genomic_DNA"/>
</dbReference>
<proteinExistence type="predicted"/>
<protein>
    <recommendedName>
        <fullName evidence="3">C2H2-type domain-containing protein</fullName>
    </recommendedName>
</protein>
<keyword evidence="1" id="KW-0862">Zinc</keyword>
<dbReference type="PANTHER" id="PTHR33820:SF2">
    <property type="entry name" value="COILED-COIL DOMAIN-CONTAINING PROTEIN 17"/>
    <property type="match status" value="1"/>
</dbReference>
<keyword evidence="2" id="KW-0175">Coiled coil</keyword>
<name>A0A818J2F0_9BILA</name>
<evidence type="ECO:0000256" key="1">
    <source>
        <dbReference type="PROSITE-ProRule" id="PRU00042"/>
    </source>
</evidence>
<dbReference type="AlphaFoldDB" id="A0A818J2F0"/>
<evidence type="ECO:0000313" key="5">
    <source>
        <dbReference type="EMBL" id="CAF3574560.1"/>
    </source>
</evidence>
<dbReference type="PROSITE" id="PS50157">
    <property type="entry name" value="ZINC_FINGER_C2H2_2"/>
    <property type="match status" value="1"/>
</dbReference>
<feature type="coiled-coil region" evidence="2">
    <location>
        <begin position="274"/>
        <end position="308"/>
    </location>
</feature>
<dbReference type="GO" id="GO:0008270">
    <property type="term" value="F:zinc ion binding"/>
    <property type="evidence" value="ECO:0007669"/>
    <property type="project" value="UniProtKB-KW"/>
</dbReference>
<dbReference type="InterPro" id="IPR013087">
    <property type="entry name" value="Znf_C2H2_type"/>
</dbReference>